<dbReference type="SUPFAM" id="SSF64518">
    <property type="entry name" value="Phase 1 flagellin"/>
    <property type="match status" value="1"/>
</dbReference>
<accession>A0A382TB97</accession>
<evidence type="ECO:0000256" key="3">
    <source>
        <dbReference type="ARBA" id="ARBA00009677"/>
    </source>
</evidence>
<dbReference type="GO" id="GO:0005198">
    <property type="term" value="F:structural molecule activity"/>
    <property type="evidence" value="ECO:0007669"/>
    <property type="project" value="InterPro"/>
</dbReference>
<keyword evidence="5" id="KW-0975">Bacterial flagellum</keyword>
<dbReference type="Pfam" id="PF22638">
    <property type="entry name" value="FlgK_D1"/>
    <property type="match status" value="1"/>
</dbReference>
<sequence>MDLRDSVVSEIADLVDMRVFENADGTVSLFLDGTAIIRQEEVNKLQVVSKENEGGSTKLSKVVANRVGKLSDLQIEAGSIGGLLNVQDEIIPGLMRDLDAVAYKLSREINGIHQNGTGLDGESGRSFFQFNLPDGAVVSGTEEALLETPVRAAATIALAGEIKTNLNNIAAGQSGARGDNSAANQIVQVRDKLLFADDTLNVFDFYNSSVVTLGGRTQSNARQLKSAELIREQLDSRYQDISGVSIDEELVDVLIAQNVFQAAARLMTTI</sequence>
<evidence type="ECO:0000256" key="2">
    <source>
        <dbReference type="ARBA" id="ARBA00004613"/>
    </source>
</evidence>
<evidence type="ECO:0000256" key="4">
    <source>
        <dbReference type="ARBA" id="ARBA00022525"/>
    </source>
</evidence>
<feature type="non-terminal residue" evidence="7">
    <location>
        <position position="270"/>
    </location>
</feature>
<dbReference type="GO" id="GO:0005576">
    <property type="term" value="C:extracellular region"/>
    <property type="evidence" value="ECO:0007669"/>
    <property type="project" value="UniProtKB-SubCell"/>
</dbReference>
<dbReference type="InterPro" id="IPR002371">
    <property type="entry name" value="FlgK"/>
</dbReference>
<reference evidence="7" key="1">
    <citation type="submission" date="2018-05" db="EMBL/GenBank/DDBJ databases">
        <authorList>
            <person name="Lanie J.A."/>
            <person name="Ng W.-L."/>
            <person name="Kazmierczak K.M."/>
            <person name="Andrzejewski T.M."/>
            <person name="Davidsen T.M."/>
            <person name="Wayne K.J."/>
            <person name="Tettelin H."/>
            <person name="Glass J.I."/>
            <person name="Rusch D."/>
            <person name="Podicherti R."/>
            <person name="Tsui H.-C.T."/>
            <person name="Winkler M.E."/>
        </authorList>
    </citation>
    <scope>NUCLEOTIDE SEQUENCE</scope>
</reference>
<dbReference type="AlphaFoldDB" id="A0A382TB97"/>
<dbReference type="PANTHER" id="PTHR30033">
    <property type="entry name" value="FLAGELLAR HOOK-ASSOCIATED PROTEIN 1"/>
    <property type="match status" value="1"/>
</dbReference>
<feature type="domain" description="Flagellar hook-associated protein FlgK helical" evidence="6">
    <location>
        <begin position="1"/>
        <end position="128"/>
    </location>
</feature>
<evidence type="ECO:0000256" key="1">
    <source>
        <dbReference type="ARBA" id="ARBA00004365"/>
    </source>
</evidence>
<dbReference type="InterPro" id="IPR053927">
    <property type="entry name" value="FlgK_helical"/>
</dbReference>
<evidence type="ECO:0000259" key="6">
    <source>
        <dbReference type="Pfam" id="PF22638"/>
    </source>
</evidence>
<evidence type="ECO:0000313" key="7">
    <source>
        <dbReference type="EMBL" id="SVD19303.1"/>
    </source>
</evidence>
<gene>
    <name evidence="7" type="ORF">METZ01_LOCUS372157</name>
</gene>
<organism evidence="7">
    <name type="scientific">marine metagenome</name>
    <dbReference type="NCBI Taxonomy" id="408172"/>
    <lineage>
        <taxon>unclassified sequences</taxon>
        <taxon>metagenomes</taxon>
        <taxon>ecological metagenomes</taxon>
    </lineage>
</organism>
<dbReference type="GO" id="GO:0009424">
    <property type="term" value="C:bacterial-type flagellum hook"/>
    <property type="evidence" value="ECO:0007669"/>
    <property type="project" value="InterPro"/>
</dbReference>
<dbReference type="PANTHER" id="PTHR30033:SF2">
    <property type="entry name" value="FLAGELLAR HOOK PROTEIN"/>
    <property type="match status" value="1"/>
</dbReference>
<comment type="subcellular location">
    <subcellularLocation>
        <location evidence="1">Bacterial flagellum</location>
    </subcellularLocation>
    <subcellularLocation>
        <location evidence="2">Secreted</location>
    </subcellularLocation>
</comment>
<evidence type="ECO:0000256" key="5">
    <source>
        <dbReference type="ARBA" id="ARBA00023143"/>
    </source>
</evidence>
<dbReference type="GO" id="GO:0044780">
    <property type="term" value="P:bacterial-type flagellum assembly"/>
    <property type="evidence" value="ECO:0007669"/>
    <property type="project" value="InterPro"/>
</dbReference>
<proteinExistence type="inferred from homology"/>
<protein>
    <recommendedName>
        <fullName evidence="6">Flagellar hook-associated protein FlgK helical domain-containing protein</fullName>
    </recommendedName>
</protein>
<keyword evidence="4" id="KW-0964">Secreted</keyword>
<comment type="similarity">
    <text evidence="3">Belongs to the flagella basal body rod proteins family.</text>
</comment>
<dbReference type="EMBL" id="UINC01135266">
    <property type="protein sequence ID" value="SVD19303.1"/>
    <property type="molecule type" value="Genomic_DNA"/>
</dbReference>
<name>A0A382TB97_9ZZZZ</name>